<reference evidence="2 3" key="1">
    <citation type="submission" date="2011-08" db="EMBL/GenBank/DDBJ databases">
        <authorList>
            <person name="Lin Y."/>
            <person name="Hao X."/>
            <person name="Johnstone L."/>
            <person name="Miller S.J."/>
            <person name="Wei G."/>
            <person name="Rensing C."/>
        </authorList>
    </citation>
    <scope>NUCLEOTIDE SEQUENCE [LARGE SCALE GENOMIC DNA]</scope>
    <source>
        <strain evidence="2 3">K42</strain>
    </source>
</reference>
<feature type="transmembrane region" description="Helical" evidence="1">
    <location>
        <begin position="74"/>
        <end position="95"/>
    </location>
</feature>
<accession>G2GIF7</accession>
<dbReference type="RefSeq" id="WP_007500618.1">
    <property type="nucleotide sequence ID" value="NZ_AGBF01000127.1"/>
</dbReference>
<sequence length="145" mass="14777">MIEWVSFGQGARPVPRPVPTPLVWAGAFAGALGLVALTNALVGTGRPVLVLTALSALAALLGVWARFSAAPGTALLCWLFLNAFAIPPAGTLTWAGSRDTAWLGCLLAAALVGTVLARVAHARAAYRRIGSPPAGTEPGDGVRDV</sequence>
<name>G2GIF7_9ACTN</name>
<evidence type="ECO:0000313" key="2">
    <source>
        <dbReference type="EMBL" id="EGX56723.1"/>
    </source>
</evidence>
<keyword evidence="1" id="KW-1133">Transmembrane helix</keyword>
<dbReference type="Proteomes" id="UP000004217">
    <property type="component" value="Unassembled WGS sequence"/>
</dbReference>
<feature type="transmembrane region" description="Helical" evidence="1">
    <location>
        <begin position="101"/>
        <end position="120"/>
    </location>
</feature>
<feature type="transmembrane region" description="Helical" evidence="1">
    <location>
        <begin position="48"/>
        <end position="67"/>
    </location>
</feature>
<evidence type="ECO:0000313" key="3">
    <source>
        <dbReference type="Proteomes" id="UP000004217"/>
    </source>
</evidence>
<feature type="transmembrane region" description="Helical" evidence="1">
    <location>
        <begin position="21"/>
        <end position="42"/>
    </location>
</feature>
<organism evidence="2 3">
    <name type="scientific">Streptomyces zinciresistens K42</name>
    <dbReference type="NCBI Taxonomy" id="700597"/>
    <lineage>
        <taxon>Bacteria</taxon>
        <taxon>Bacillati</taxon>
        <taxon>Actinomycetota</taxon>
        <taxon>Actinomycetes</taxon>
        <taxon>Kitasatosporales</taxon>
        <taxon>Streptomycetaceae</taxon>
        <taxon>Streptomyces</taxon>
    </lineage>
</organism>
<protein>
    <submittedName>
        <fullName evidence="2">Integral membrane protein</fullName>
    </submittedName>
</protein>
<evidence type="ECO:0000256" key="1">
    <source>
        <dbReference type="SAM" id="Phobius"/>
    </source>
</evidence>
<dbReference type="OrthoDB" id="4236046at2"/>
<keyword evidence="3" id="KW-1185">Reference proteome</keyword>
<dbReference type="PATRIC" id="fig|700597.3.peg.5201"/>
<proteinExistence type="predicted"/>
<keyword evidence="1" id="KW-0472">Membrane</keyword>
<dbReference type="EMBL" id="AGBF01000127">
    <property type="protein sequence ID" value="EGX56723.1"/>
    <property type="molecule type" value="Genomic_DNA"/>
</dbReference>
<dbReference type="AlphaFoldDB" id="G2GIF7"/>
<gene>
    <name evidence="2" type="ORF">SZN_26486</name>
</gene>
<comment type="caution">
    <text evidence="2">The sequence shown here is derived from an EMBL/GenBank/DDBJ whole genome shotgun (WGS) entry which is preliminary data.</text>
</comment>
<keyword evidence="1" id="KW-0812">Transmembrane</keyword>